<dbReference type="Proteomes" id="UP000622890">
    <property type="component" value="Unassembled WGS sequence"/>
</dbReference>
<dbReference type="SUPFAM" id="SSF53254">
    <property type="entry name" value="Phosphoglycerate mutase-like"/>
    <property type="match status" value="1"/>
</dbReference>
<dbReference type="SMART" id="SM00855">
    <property type="entry name" value="PGAM"/>
    <property type="match status" value="1"/>
</dbReference>
<name>A0A934W678_9BURK</name>
<protein>
    <submittedName>
        <fullName evidence="1">Histidine phosphatase family protein</fullName>
    </submittedName>
</protein>
<dbReference type="InterPro" id="IPR029033">
    <property type="entry name" value="His_PPase_superfam"/>
</dbReference>
<accession>A0A934W678</accession>
<keyword evidence="2" id="KW-1185">Reference proteome</keyword>
<dbReference type="InterPro" id="IPR013078">
    <property type="entry name" value="His_Pase_superF_clade-1"/>
</dbReference>
<evidence type="ECO:0000313" key="2">
    <source>
        <dbReference type="Proteomes" id="UP000622890"/>
    </source>
</evidence>
<dbReference type="CDD" id="cd07067">
    <property type="entry name" value="HP_PGM_like"/>
    <property type="match status" value="1"/>
</dbReference>
<proteinExistence type="predicted"/>
<dbReference type="AlphaFoldDB" id="A0A934W678"/>
<evidence type="ECO:0000313" key="1">
    <source>
        <dbReference type="EMBL" id="MBK4734038.1"/>
    </source>
</evidence>
<gene>
    <name evidence="1" type="ORF">JJB74_05385</name>
</gene>
<comment type="caution">
    <text evidence="1">The sequence shown here is derived from an EMBL/GenBank/DDBJ whole genome shotgun (WGS) entry which is preliminary data.</text>
</comment>
<sequence length="152" mass="16870">MELILWRHAEAEPGMPDANRMLTPKGRKQAAKMGAWLDRNLPSGCRIWCSPASRTVATAEALGRKFKVHADLAIDSSPERILQLINWPHAREPALVVGHQPLLGQVAALVLAGSADDWRIRKACAWWLARRDREDGAETFIKAVMSPELCGK</sequence>
<reference evidence="1" key="1">
    <citation type="submission" date="2021-01" db="EMBL/GenBank/DDBJ databases">
        <title>Genome sequence of strain Noviherbaspirillum sp. DKR-6.</title>
        <authorList>
            <person name="Chaudhary D.K."/>
        </authorList>
    </citation>
    <scope>NUCLEOTIDE SEQUENCE</scope>
    <source>
        <strain evidence="1">DKR-6</strain>
    </source>
</reference>
<organism evidence="1 2">
    <name type="scientific">Noviherbaspirillum pedocola</name>
    <dbReference type="NCBI Taxonomy" id="2801341"/>
    <lineage>
        <taxon>Bacteria</taxon>
        <taxon>Pseudomonadati</taxon>
        <taxon>Pseudomonadota</taxon>
        <taxon>Betaproteobacteria</taxon>
        <taxon>Burkholderiales</taxon>
        <taxon>Oxalobacteraceae</taxon>
        <taxon>Noviherbaspirillum</taxon>
    </lineage>
</organism>
<dbReference type="Pfam" id="PF00300">
    <property type="entry name" value="His_Phos_1"/>
    <property type="match status" value="1"/>
</dbReference>
<dbReference type="RefSeq" id="WP_200590820.1">
    <property type="nucleotide sequence ID" value="NZ_JAEPBG010000002.1"/>
</dbReference>
<dbReference type="EMBL" id="JAEPBG010000002">
    <property type="protein sequence ID" value="MBK4734038.1"/>
    <property type="molecule type" value="Genomic_DNA"/>
</dbReference>
<dbReference type="Gene3D" id="3.40.50.1240">
    <property type="entry name" value="Phosphoglycerate mutase-like"/>
    <property type="match status" value="1"/>
</dbReference>